<dbReference type="Proteomes" id="UP000185062">
    <property type="component" value="Unassembled WGS sequence"/>
</dbReference>
<name>A0A1N6I5E7_9PROT</name>
<keyword evidence="10" id="KW-0966">Cell projection</keyword>
<evidence type="ECO:0000313" key="10">
    <source>
        <dbReference type="EMBL" id="SIO27189.1"/>
    </source>
</evidence>
<evidence type="ECO:0000256" key="6">
    <source>
        <dbReference type="ARBA" id="ARBA00022989"/>
    </source>
</evidence>
<organism evidence="10 11">
    <name type="scientific">Nitrosomonas cryotolerans ATCC 49181</name>
    <dbReference type="NCBI Taxonomy" id="1131553"/>
    <lineage>
        <taxon>Bacteria</taxon>
        <taxon>Pseudomonadati</taxon>
        <taxon>Pseudomonadota</taxon>
        <taxon>Betaproteobacteria</taxon>
        <taxon>Nitrosomonadales</taxon>
        <taxon>Nitrosomonadaceae</taxon>
        <taxon>Nitrosomonas</taxon>
    </lineage>
</organism>
<evidence type="ECO:0000256" key="7">
    <source>
        <dbReference type="ARBA" id="ARBA00023136"/>
    </source>
</evidence>
<dbReference type="GO" id="GO:0044780">
    <property type="term" value="P:bacterial-type flagellum assembly"/>
    <property type="evidence" value="ECO:0007669"/>
    <property type="project" value="InterPro"/>
</dbReference>
<dbReference type="NCBIfam" id="TIGR01402">
    <property type="entry name" value="fliQ"/>
    <property type="match status" value="1"/>
</dbReference>
<dbReference type="GO" id="GO:0005886">
    <property type="term" value="C:plasma membrane"/>
    <property type="evidence" value="ECO:0007669"/>
    <property type="project" value="UniProtKB-SubCell"/>
</dbReference>
<dbReference type="eggNOG" id="COG1987">
    <property type="taxonomic scope" value="Bacteria"/>
</dbReference>
<dbReference type="PRINTS" id="PR00952">
    <property type="entry name" value="TYPE3IMQPROT"/>
</dbReference>
<reference evidence="10 11" key="1">
    <citation type="submission" date="2016-12" db="EMBL/GenBank/DDBJ databases">
        <authorList>
            <person name="Song W.-J."/>
            <person name="Kurnit D.M."/>
        </authorList>
    </citation>
    <scope>NUCLEOTIDE SEQUENCE [LARGE SCALE GENOMIC DNA]</scope>
    <source>
        <strain evidence="10 11">ATCC 49181</strain>
    </source>
</reference>
<dbReference type="PANTHER" id="PTHR34040">
    <property type="entry name" value="FLAGELLAR BIOSYNTHETIC PROTEIN FLIQ"/>
    <property type="match status" value="1"/>
</dbReference>
<keyword evidence="10" id="KW-0969">Cilium</keyword>
<sequence length="90" mass="10002">MSPENVMTIGRQALEVTFMISAPLLLAALATGLIVSIFQAATQINEMTLSFIPKLLVMFIVMVLAGPWMLNIMIDYMRRLFTDIPWLGVG</sequence>
<comment type="function">
    <text evidence="9">Role in flagellar biosynthesis.</text>
</comment>
<keyword evidence="4 9" id="KW-1003">Cell membrane</keyword>
<dbReference type="RefSeq" id="WP_028462430.1">
    <property type="nucleotide sequence ID" value="NZ_FSRO01000001.1"/>
</dbReference>
<dbReference type="GO" id="GO:0009425">
    <property type="term" value="C:bacterial-type flagellum basal body"/>
    <property type="evidence" value="ECO:0007669"/>
    <property type="project" value="UniProtKB-SubCell"/>
</dbReference>
<evidence type="ECO:0000256" key="4">
    <source>
        <dbReference type="ARBA" id="ARBA00022475"/>
    </source>
</evidence>
<keyword evidence="7 9" id="KW-0472">Membrane</keyword>
<dbReference type="PIRSF" id="PIRSF004669">
    <property type="entry name" value="FliQ"/>
    <property type="match status" value="1"/>
</dbReference>
<evidence type="ECO:0000256" key="1">
    <source>
        <dbReference type="ARBA" id="ARBA00004651"/>
    </source>
</evidence>
<accession>A0A1N6I5E7</accession>
<dbReference type="STRING" id="44575.SAMN05216419_10636"/>
<proteinExistence type="inferred from homology"/>
<dbReference type="EMBL" id="FSRO01000001">
    <property type="protein sequence ID" value="SIO27189.1"/>
    <property type="molecule type" value="Genomic_DNA"/>
</dbReference>
<evidence type="ECO:0000256" key="8">
    <source>
        <dbReference type="ARBA" id="ARBA00023143"/>
    </source>
</evidence>
<keyword evidence="10" id="KW-0282">Flagellum</keyword>
<evidence type="ECO:0000256" key="3">
    <source>
        <dbReference type="ARBA" id="ARBA00021718"/>
    </source>
</evidence>
<keyword evidence="6 9" id="KW-1133">Transmembrane helix</keyword>
<feature type="transmembrane region" description="Helical" evidence="9">
    <location>
        <begin position="50"/>
        <end position="70"/>
    </location>
</feature>
<dbReference type="InterPro" id="IPR002191">
    <property type="entry name" value="Bac_export_3"/>
</dbReference>
<gene>
    <name evidence="9" type="primary">fliQ</name>
    <name evidence="10" type="ORF">SAMN02743940_1551</name>
</gene>
<keyword evidence="5 9" id="KW-0812">Transmembrane</keyword>
<dbReference type="GO" id="GO:0009306">
    <property type="term" value="P:protein secretion"/>
    <property type="evidence" value="ECO:0007669"/>
    <property type="project" value="InterPro"/>
</dbReference>
<evidence type="ECO:0000313" key="11">
    <source>
        <dbReference type="Proteomes" id="UP000185062"/>
    </source>
</evidence>
<evidence type="ECO:0000256" key="9">
    <source>
        <dbReference type="RuleBase" id="RU364090"/>
    </source>
</evidence>
<dbReference type="InterPro" id="IPR006305">
    <property type="entry name" value="FliQ"/>
</dbReference>
<keyword evidence="11" id="KW-1185">Reference proteome</keyword>
<keyword evidence="8 9" id="KW-0975">Bacterial flagellum</keyword>
<evidence type="ECO:0000256" key="2">
    <source>
        <dbReference type="ARBA" id="ARBA00006156"/>
    </source>
</evidence>
<evidence type="ECO:0000256" key="5">
    <source>
        <dbReference type="ARBA" id="ARBA00022692"/>
    </source>
</evidence>
<comment type="subcellular location">
    <subcellularLocation>
        <location evidence="1 9">Cell membrane</location>
        <topology evidence="1">Multi-pass membrane protein</topology>
    </subcellularLocation>
    <subcellularLocation>
        <location evidence="9">Bacterial flagellum basal body</location>
    </subcellularLocation>
</comment>
<dbReference type="PANTHER" id="PTHR34040:SF2">
    <property type="entry name" value="FLAGELLAR BIOSYNTHETIC PROTEIN FLIQ"/>
    <property type="match status" value="1"/>
</dbReference>
<protein>
    <recommendedName>
        <fullName evidence="3 9">Flagellar biosynthetic protein FliQ</fullName>
    </recommendedName>
</protein>
<comment type="similarity">
    <text evidence="2 9">Belongs to the FliQ/MopD/SpaQ family.</text>
</comment>
<dbReference type="Pfam" id="PF01313">
    <property type="entry name" value="Bac_export_3"/>
    <property type="match status" value="1"/>
</dbReference>
<dbReference type="AlphaFoldDB" id="A0A1N6I5E7"/>